<evidence type="ECO:0000256" key="1">
    <source>
        <dbReference type="SAM" id="MobiDB-lite"/>
    </source>
</evidence>
<dbReference type="EMBL" id="KZ613953">
    <property type="protein sequence ID" value="PMD34898.1"/>
    <property type="molecule type" value="Genomic_DNA"/>
</dbReference>
<proteinExistence type="predicted"/>
<organism evidence="2 3">
    <name type="scientific">Hyaloscypha variabilis (strain UAMH 11265 / GT02V1 / F)</name>
    <name type="common">Meliniomyces variabilis</name>
    <dbReference type="NCBI Taxonomy" id="1149755"/>
    <lineage>
        <taxon>Eukaryota</taxon>
        <taxon>Fungi</taxon>
        <taxon>Dikarya</taxon>
        <taxon>Ascomycota</taxon>
        <taxon>Pezizomycotina</taxon>
        <taxon>Leotiomycetes</taxon>
        <taxon>Helotiales</taxon>
        <taxon>Hyaloscyphaceae</taxon>
        <taxon>Hyaloscypha</taxon>
        <taxon>Hyaloscypha variabilis</taxon>
    </lineage>
</organism>
<dbReference type="Proteomes" id="UP000235786">
    <property type="component" value="Unassembled WGS sequence"/>
</dbReference>
<feature type="region of interest" description="Disordered" evidence="1">
    <location>
        <begin position="1"/>
        <end position="28"/>
    </location>
</feature>
<feature type="region of interest" description="Disordered" evidence="1">
    <location>
        <begin position="49"/>
        <end position="78"/>
    </location>
</feature>
<dbReference type="AlphaFoldDB" id="A0A2J6R8Q4"/>
<keyword evidence="3" id="KW-1185">Reference proteome</keyword>
<reference evidence="2 3" key="1">
    <citation type="submission" date="2016-04" db="EMBL/GenBank/DDBJ databases">
        <title>A degradative enzymes factory behind the ericoid mycorrhizal symbiosis.</title>
        <authorList>
            <consortium name="DOE Joint Genome Institute"/>
            <person name="Martino E."/>
            <person name="Morin E."/>
            <person name="Grelet G."/>
            <person name="Kuo A."/>
            <person name="Kohler A."/>
            <person name="Daghino S."/>
            <person name="Barry K."/>
            <person name="Choi C."/>
            <person name="Cichocki N."/>
            <person name="Clum A."/>
            <person name="Copeland A."/>
            <person name="Hainaut M."/>
            <person name="Haridas S."/>
            <person name="Labutti K."/>
            <person name="Lindquist E."/>
            <person name="Lipzen A."/>
            <person name="Khouja H.-R."/>
            <person name="Murat C."/>
            <person name="Ohm R."/>
            <person name="Olson A."/>
            <person name="Spatafora J."/>
            <person name="Veneault-Fourrey C."/>
            <person name="Henrissat B."/>
            <person name="Grigoriev I."/>
            <person name="Martin F."/>
            <person name="Perotto S."/>
        </authorList>
    </citation>
    <scope>NUCLEOTIDE SEQUENCE [LARGE SCALE GENOMIC DNA]</scope>
    <source>
        <strain evidence="2 3">F</strain>
    </source>
</reference>
<evidence type="ECO:0000313" key="2">
    <source>
        <dbReference type="EMBL" id="PMD34898.1"/>
    </source>
</evidence>
<accession>A0A2J6R8Q4</accession>
<gene>
    <name evidence="2" type="ORF">L207DRAFT_604046</name>
</gene>
<sequence length="229" mass="25637">MVDLVGQGMSGRSPIGKTAPPPKGFRVYRQPRSFKVTQTVRSHSLKKKALTGVQSVQKRRTPTPRASHEFADSAPGREGEAEAKAGAVAVAMAVGEAWSSPVLQDRRNAQRAPCSPLPKLIQSDWQISQRDLPAIDSCDAVPNTGAGVGQRGFWLERSRRGMRSCHISRPLPERWIYVYGQDQQMFNHPSTWRRHLETIRLTQYSMVRIGVRGPRLCRNTFKAESNRAH</sequence>
<protein>
    <submittedName>
        <fullName evidence="2">Uncharacterized protein</fullName>
    </submittedName>
</protein>
<evidence type="ECO:0000313" key="3">
    <source>
        <dbReference type="Proteomes" id="UP000235786"/>
    </source>
</evidence>
<name>A0A2J6R8Q4_HYAVF</name>
<feature type="compositionally biased region" description="Basic and acidic residues" evidence="1">
    <location>
        <begin position="66"/>
        <end position="78"/>
    </location>
</feature>